<dbReference type="NCBIfam" id="TIGR00401">
    <property type="entry name" value="msrA"/>
    <property type="match status" value="1"/>
</dbReference>
<dbReference type="PANTHER" id="PTHR43774:SF1">
    <property type="entry name" value="PEPTIDE METHIONINE SULFOXIDE REDUCTASE MSRA 2"/>
    <property type="match status" value="1"/>
</dbReference>
<evidence type="ECO:0000313" key="8">
    <source>
        <dbReference type="Proteomes" id="UP001589858"/>
    </source>
</evidence>
<evidence type="ECO:0000259" key="6">
    <source>
        <dbReference type="Pfam" id="PF01625"/>
    </source>
</evidence>
<feature type="chain" id="PRO_5046517544" description="Peptide methionine sulfoxide reductase MsrA" evidence="5">
    <location>
        <begin position="25"/>
        <end position="224"/>
    </location>
</feature>
<dbReference type="InterPro" id="IPR002569">
    <property type="entry name" value="Met_Sox_Rdtase_MsrA_dom"/>
</dbReference>
<dbReference type="InterPro" id="IPR036509">
    <property type="entry name" value="Met_Sox_Rdtase_MsrA_sf"/>
</dbReference>
<keyword evidence="1 4" id="KW-0560">Oxidoreductase</keyword>
<feature type="active site" evidence="4">
    <location>
        <position position="58"/>
    </location>
</feature>
<comment type="similarity">
    <text evidence="4">Belongs to the MsrA Met sulfoxide reductase family.</text>
</comment>
<proteinExistence type="inferred from homology"/>
<accession>A0ABV6S4I3</accession>
<gene>
    <name evidence="4 7" type="primary">msrA</name>
    <name evidence="7" type="ORF">ACFFF8_05065</name>
</gene>
<evidence type="ECO:0000256" key="3">
    <source>
        <dbReference type="ARBA" id="ARBA00048782"/>
    </source>
</evidence>
<evidence type="ECO:0000313" key="7">
    <source>
        <dbReference type="EMBL" id="MFC0683956.1"/>
    </source>
</evidence>
<feature type="domain" description="Peptide methionine sulphoxide reductase MsrA" evidence="6">
    <location>
        <begin position="52"/>
        <end position="202"/>
    </location>
</feature>
<dbReference type="SUPFAM" id="SSF55068">
    <property type="entry name" value="Peptide methionine sulfoxide reductase"/>
    <property type="match status" value="1"/>
</dbReference>
<sequence length="224" mass="24341">MPFRPAQFVSVIALPLAALALSFAAPHGEPAAAAPLPAPPAEALRPSGRQVAVLAGGCFWGMEGLFEHVRGVISVTSGYAGGPRDKANYAAVSSETTGHAEAVRIVYDPARISYGQLLQIFFAAAHDPTQVNGQYPDRGPSYRSAIFPQSPAQRQLAAAYIVELGKARAFARPIATRIENGAFYPAESWHQDFMRRNPDNSYIQRWDKPRVAQLKAKFPQFYVS</sequence>
<evidence type="ECO:0000256" key="2">
    <source>
        <dbReference type="ARBA" id="ARBA00047806"/>
    </source>
</evidence>
<feature type="signal peptide" evidence="5">
    <location>
        <begin position="1"/>
        <end position="24"/>
    </location>
</feature>
<keyword evidence="8" id="KW-1185">Reference proteome</keyword>
<evidence type="ECO:0000256" key="5">
    <source>
        <dbReference type="SAM" id="SignalP"/>
    </source>
</evidence>
<name>A0ABV6S4I3_9SPHN</name>
<evidence type="ECO:0000256" key="1">
    <source>
        <dbReference type="ARBA" id="ARBA00023002"/>
    </source>
</evidence>
<dbReference type="Gene3D" id="3.30.1060.10">
    <property type="entry name" value="Peptide methionine sulphoxide reductase MsrA"/>
    <property type="match status" value="1"/>
</dbReference>
<comment type="function">
    <text evidence="4">Has an important function as a repair enzyme for proteins that have been inactivated by oxidation. Catalyzes the reversible oxidation-reduction of methionine sulfoxide in proteins to methionine.</text>
</comment>
<dbReference type="EC" id="1.8.4.11" evidence="4"/>
<organism evidence="7 8">
    <name type="scientific">Novosphingobium clariflavum</name>
    <dbReference type="NCBI Taxonomy" id="2029884"/>
    <lineage>
        <taxon>Bacteria</taxon>
        <taxon>Pseudomonadati</taxon>
        <taxon>Pseudomonadota</taxon>
        <taxon>Alphaproteobacteria</taxon>
        <taxon>Sphingomonadales</taxon>
        <taxon>Sphingomonadaceae</taxon>
        <taxon>Novosphingobium</taxon>
    </lineage>
</organism>
<comment type="catalytic activity">
    <reaction evidence="3 4">
        <text>[thioredoxin]-disulfide + L-methionine + H2O = L-methionine (S)-S-oxide + [thioredoxin]-dithiol</text>
        <dbReference type="Rhea" id="RHEA:19993"/>
        <dbReference type="Rhea" id="RHEA-COMP:10698"/>
        <dbReference type="Rhea" id="RHEA-COMP:10700"/>
        <dbReference type="ChEBI" id="CHEBI:15377"/>
        <dbReference type="ChEBI" id="CHEBI:29950"/>
        <dbReference type="ChEBI" id="CHEBI:50058"/>
        <dbReference type="ChEBI" id="CHEBI:57844"/>
        <dbReference type="ChEBI" id="CHEBI:58772"/>
        <dbReference type="EC" id="1.8.4.11"/>
    </reaction>
</comment>
<dbReference type="HAMAP" id="MF_01401">
    <property type="entry name" value="MsrA"/>
    <property type="match status" value="1"/>
</dbReference>
<evidence type="ECO:0000256" key="4">
    <source>
        <dbReference type="HAMAP-Rule" id="MF_01401"/>
    </source>
</evidence>
<dbReference type="RefSeq" id="WP_267223305.1">
    <property type="nucleotide sequence ID" value="NZ_JAPCWC010000021.1"/>
</dbReference>
<dbReference type="GO" id="GO:0008113">
    <property type="term" value="F:peptide-methionine (S)-S-oxide reductase activity"/>
    <property type="evidence" value="ECO:0007669"/>
    <property type="project" value="UniProtKB-EC"/>
</dbReference>
<keyword evidence="5" id="KW-0732">Signal</keyword>
<dbReference type="PANTHER" id="PTHR43774">
    <property type="entry name" value="PEPTIDE METHIONINE SULFOXIDE REDUCTASE"/>
    <property type="match status" value="1"/>
</dbReference>
<comment type="caution">
    <text evidence="7">The sequence shown here is derived from an EMBL/GenBank/DDBJ whole genome shotgun (WGS) entry which is preliminary data.</text>
</comment>
<dbReference type="Pfam" id="PF01625">
    <property type="entry name" value="PMSR"/>
    <property type="match status" value="1"/>
</dbReference>
<dbReference type="EMBL" id="JBHLTM010000019">
    <property type="protein sequence ID" value="MFC0683956.1"/>
    <property type="molecule type" value="Genomic_DNA"/>
</dbReference>
<protein>
    <recommendedName>
        <fullName evidence="4">Peptide methionine sulfoxide reductase MsrA</fullName>
        <shortName evidence="4">Protein-methionine-S-oxide reductase</shortName>
        <ecNumber evidence="4">1.8.4.11</ecNumber>
    </recommendedName>
    <alternativeName>
        <fullName evidence="4">Peptide-methionine (S)-S-oxide reductase</fullName>
        <shortName evidence="4">Peptide Met(O) reductase</shortName>
    </alternativeName>
</protein>
<comment type="catalytic activity">
    <reaction evidence="2 4">
        <text>L-methionyl-[protein] + [thioredoxin]-disulfide + H2O = L-methionyl-(S)-S-oxide-[protein] + [thioredoxin]-dithiol</text>
        <dbReference type="Rhea" id="RHEA:14217"/>
        <dbReference type="Rhea" id="RHEA-COMP:10698"/>
        <dbReference type="Rhea" id="RHEA-COMP:10700"/>
        <dbReference type="Rhea" id="RHEA-COMP:12313"/>
        <dbReference type="Rhea" id="RHEA-COMP:12315"/>
        <dbReference type="ChEBI" id="CHEBI:15377"/>
        <dbReference type="ChEBI" id="CHEBI:16044"/>
        <dbReference type="ChEBI" id="CHEBI:29950"/>
        <dbReference type="ChEBI" id="CHEBI:44120"/>
        <dbReference type="ChEBI" id="CHEBI:50058"/>
        <dbReference type="EC" id="1.8.4.11"/>
    </reaction>
</comment>
<reference evidence="7 8" key="1">
    <citation type="submission" date="2024-09" db="EMBL/GenBank/DDBJ databases">
        <authorList>
            <person name="Sun Q."/>
            <person name="Mori K."/>
        </authorList>
    </citation>
    <scope>NUCLEOTIDE SEQUENCE [LARGE SCALE GENOMIC DNA]</scope>
    <source>
        <strain evidence="7 8">CICC 11035S</strain>
    </source>
</reference>
<dbReference type="Proteomes" id="UP001589858">
    <property type="component" value="Unassembled WGS sequence"/>
</dbReference>